<feature type="signal peptide" evidence="2">
    <location>
        <begin position="1"/>
        <end position="19"/>
    </location>
</feature>
<evidence type="ECO:0008006" key="9">
    <source>
        <dbReference type="Google" id="ProtNLM"/>
    </source>
</evidence>
<name>A0A1Y3ZR56_9BACT</name>
<dbReference type="AlphaFoldDB" id="A0A1Y3ZR56"/>
<gene>
    <name evidence="5" type="ORF">DWW24_09550</name>
    <name evidence="6" type="ORF">DXA53_02905</name>
    <name evidence="3" type="ORF">L0P03_13890</name>
    <name evidence="4" type="ORF">PN645_16135</name>
</gene>
<protein>
    <recommendedName>
        <fullName evidence="9">DUF4421 domain-containing protein</fullName>
    </recommendedName>
</protein>
<evidence type="ECO:0000313" key="8">
    <source>
        <dbReference type="Proteomes" id="UP000284434"/>
    </source>
</evidence>
<accession>A0A1Y3ZR56</accession>
<dbReference type="RefSeq" id="WP_013612727.1">
    <property type="nucleotide sequence ID" value="NZ_BAABYK010000001.1"/>
</dbReference>
<dbReference type="EMBL" id="JAQMRD010000026">
    <property type="protein sequence ID" value="MDB9224514.1"/>
    <property type="molecule type" value="Genomic_DNA"/>
</dbReference>
<dbReference type="Proteomes" id="UP000283426">
    <property type="component" value="Unassembled WGS sequence"/>
</dbReference>
<dbReference type="Proteomes" id="UP001199750">
    <property type="component" value="Unassembled WGS sequence"/>
</dbReference>
<evidence type="ECO:0000313" key="6">
    <source>
        <dbReference type="EMBL" id="RGY09248.1"/>
    </source>
</evidence>
<evidence type="ECO:0000313" key="5">
    <source>
        <dbReference type="EMBL" id="RGV26385.1"/>
    </source>
</evidence>
<dbReference type="EMBL" id="JAKNDN010000027">
    <property type="protein sequence ID" value="MCG4960928.1"/>
    <property type="molecule type" value="Genomic_DNA"/>
</dbReference>
<proteinExistence type="predicted"/>
<dbReference type="Proteomes" id="UP000284434">
    <property type="component" value="Unassembled WGS sequence"/>
</dbReference>
<comment type="caution">
    <text evidence="5">The sequence shown here is derived from an EMBL/GenBank/DDBJ whole genome shotgun (WGS) entry which is preliminary data.</text>
</comment>
<reference evidence="7 8" key="1">
    <citation type="submission" date="2018-08" db="EMBL/GenBank/DDBJ databases">
        <title>A genome reference for cultivated species of the human gut microbiota.</title>
        <authorList>
            <person name="Zou Y."/>
            <person name="Xue W."/>
            <person name="Luo G."/>
        </authorList>
    </citation>
    <scope>NUCLEOTIDE SEQUENCE [LARGE SCALE GENOMIC DNA]</scope>
    <source>
        <strain evidence="5 7">AF14-6AC</strain>
        <strain evidence="6 8">OF03-11</strain>
    </source>
</reference>
<reference evidence="4" key="3">
    <citation type="submission" date="2023-01" db="EMBL/GenBank/DDBJ databases">
        <title>Human gut microbiome strain richness.</title>
        <authorList>
            <person name="Chen-Liaw A."/>
        </authorList>
    </citation>
    <scope>NUCLEOTIDE SEQUENCE</scope>
    <source>
        <strain evidence="4">RTP21484st1_B7_RTP21484_190118</strain>
    </source>
</reference>
<evidence type="ECO:0000256" key="2">
    <source>
        <dbReference type="SAM" id="SignalP"/>
    </source>
</evidence>
<dbReference type="EMBL" id="QSCO01000003">
    <property type="protein sequence ID" value="RGY09248.1"/>
    <property type="molecule type" value="Genomic_DNA"/>
</dbReference>
<evidence type="ECO:0000256" key="1">
    <source>
        <dbReference type="SAM" id="MobiDB-lite"/>
    </source>
</evidence>
<feature type="region of interest" description="Disordered" evidence="1">
    <location>
        <begin position="29"/>
        <end position="48"/>
    </location>
</feature>
<reference evidence="3" key="2">
    <citation type="submission" date="2022-01" db="EMBL/GenBank/DDBJ databases">
        <title>Collection of gut derived symbiotic bacterial strains cultured from healthy donors.</title>
        <authorList>
            <person name="Lin H."/>
            <person name="Kohout C."/>
            <person name="Waligurski E."/>
            <person name="Pamer E.G."/>
        </authorList>
    </citation>
    <scope>NUCLEOTIDE SEQUENCE</scope>
    <source>
        <strain evidence="3">DFI.1.149</strain>
    </source>
</reference>
<feature type="chain" id="PRO_5042691660" description="DUF4421 domain-containing protein" evidence="2">
    <location>
        <begin position="20"/>
        <end position="327"/>
    </location>
</feature>
<dbReference type="GeneID" id="61275780"/>
<sequence>MKILFCLLLWGTISSGVYAQRVLPAKSKEQKRTEKQIEKKENSLRQKDTELRWDPRRLPSKSKGFPEISAWHTGTAGIVASDAAEISLFNPTRIGFSKRTEILFRIAEEPFLPNIGLKHRWWGNRRFAWATAHTLYYSYPGLKILQSTGFKELVPDSVQVAQGMAMRHEILFSWLLNPQVWGCPDPSAEKILTLHAGIEGYVGFGNNEVMPFDYAHTLYHTQLLDGKVLYYGGLQFDSYWGHRFHYSLNGLFYSVDFTKAYAVEGNLRLTYYVSRHFGLSAVCKIPYIRINEKSGWTYVPLLDLTYLIHPGRTVIRHGLYKNKRRQR</sequence>
<evidence type="ECO:0000313" key="3">
    <source>
        <dbReference type="EMBL" id="MCG4960928.1"/>
    </source>
</evidence>
<keyword evidence="2" id="KW-0732">Signal</keyword>
<organism evidence="5 7">
    <name type="scientific">Odoribacter splanchnicus</name>
    <dbReference type="NCBI Taxonomy" id="28118"/>
    <lineage>
        <taxon>Bacteria</taxon>
        <taxon>Pseudomonadati</taxon>
        <taxon>Bacteroidota</taxon>
        <taxon>Bacteroidia</taxon>
        <taxon>Bacteroidales</taxon>
        <taxon>Odoribacteraceae</taxon>
        <taxon>Odoribacter</taxon>
    </lineage>
</organism>
<dbReference type="EMBL" id="QRYW01000018">
    <property type="protein sequence ID" value="RGV26385.1"/>
    <property type="molecule type" value="Genomic_DNA"/>
</dbReference>
<dbReference type="Proteomes" id="UP001212263">
    <property type="component" value="Unassembled WGS sequence"/>
</dbReference>
<evidence type="ECO:0000313" key="4">
    <source>
        <dbReference type="EMBL" id="MDB9224514.1"/>
    </source>
</evidence>
<evidence type="ECO:0000313" key="7">
    <source>
        <dbReference type="Proteomes" id="UP000283426"/>
    </source>
</evidence>